<keyword evidence="3" id="KW-0285">Flavoprotein</keyword>
<evidence type="ECO:0000256" key="3">
    <source>
        <dbReference type="ARBA" id="ARBA00022630"/>
    </source>
</evidence>
<dbReference type="InterPro" id="IPR050432">
    <property type="entry name" value="FAD-linked_Oxidoreductases_BP"/>
</dbReference>
<evidence type="ECO:0000256" key="4">
    <source>
        <dbReference type="ARBA" id="ARBA00022827"/>
    </source>
</evidence>
<dbReference type="GO" id="GO:0050660">
    <property type="term" value="F:flavin adenine dinucleotide binding"/>
    <property type="evidence" value="ECO:0007669"/>
    <property type="project" value="InterPro"/>
</dbReference>
<comment type="similarity">
    <text evidence="2">Belongs to the oxygen-dependent FAD-linked oxidoreductase family.</text>
</comment>
<gene>
    <name evidence="7" type="ORF">FNH05_17370</name>
</gene>
<organism evidence="7 8">
    <name type="scientific">Amycolatopsis rhizosphaerae</name>
    <dbReference type="NCBI Taxonomy" id="2053003"/>
    <lineage>
        <taxon>Bacteria</taxon>
        <taxon>Bacillati</taxon>
        <taxon>Actinomycetota</taxon>
        <taxon>Actinomycetes</taxon>
        <taxon>Pseudonocardiales</taxon>
        <taxon>Pseudonocardiaceae</taxon>
        <taxon>Amycolatopsis</taxon>
    </lineage>
</organism>
<evidence type="ECO:0000256" key="2">
    <source>
        <dbReference type="ARBA" id="ARBA00005466"/>
    </source>
</evidence>
<reference evidence="7 8" key="1">
    <citation type="submission" date="2019-07" db="EMBL/GenBank/DDBJ databases">
        <authorList>
            <person name="Duangmal K."/>
            <person name="Teo W.F.A."/>
        </authorList>
    </citation>
    <scope>NUCLEOTIDE SEQUENCE [LARGE SCALE GENOMIC DNA]</scope>
    <source>
        <strain evidence="7 8">TBRC 6029</strain>
    </source>
</reference>
<dbReference type="Proteomes" id="UP000320011">
    <property type="component" value="Unassembled WGS sequence"/>
</dbReference>
<dbReference type="GO" id="GO:0009690">
    <property type="term" value="P:cytokinin metabolic process"/>
    <property type="evidence" value="ECO:0007669"/>
    <property type="project" value="InterPro"/>
</dbReference>
<sequence>TARQRQLLREGRFDYLQGQILPSETGWQYMLEAATYYTPPQHPDDHVLLDGLGHGSQEVQDLTYWDFANRLDRGVTYLQETGEWWHPHPWANLFLPGTATDDFLEHILTDLTPADLGAPGLLLVYPIHTQPLTTPLLSTPRTEVIFLIAALRYTPPDDPLSLERLIATNRDWYDKAKALGGTAYPIGTIPFTQHDWQTHHATSLTGTRRRYDPRSILGRSLVCG</sequence>
<evidence type="ECO:0000259" key="6">
    <source>
        <dbReference type="Pfam" id="PF09265"/>
    </source>
</evidence>
<dbReference type="SUPFAM" id="SSF55103">
    <property type="entry name" value="FAD-linked oxidases, C-terminal domain"/>
    <property type="match status" value="1"/>
</dbReference>
<feature type="non-terminal residue" evidence="7">
    <location>
        <position position="1"/>
    </location>
</feature>
<dbReference type="Pfam" id="PF09265">
    <property type="entry name" value="Cytokin-bind"/>
    <property type="match status" value="1"/>
</dbReference>
<dbReference type="GO" id="GO:0019139">
    <property type="term" value="F:cytokinin dehydrogenase activity"/>
    <property type="evidence" value="ECO:0007669"/>
    <property type="project" value="InterPro"/>
</dbReference>
<dbReference type="InterPro" id="IPR016170">
    <property type="entry name" value="Cytok_DH_C_sf"/>
</dbReference>
<evidence type="ECO:0000313" key="7">
    <source>
        <dbReference type="EMBL" id="TVT48889.1"/>
    </source>
</evidence>
<dbReference type="PANTHER" id="PTHR13878">
    <property type="entry name" value="GULONOLACTONE OXIDASE"/>
    <property type="match status" value="1"/>
</dbReference>
<keyword evidence="5" id="KW-0560">Oxidoreductase</keyword>
<dbReference type="AlphaFoldDB" id="A0A558CJE4"/>
<protein>
    <recommendedName>
        <fullName evidence="6">Cytokinin dehydrogenase 1 FAD/cytokinin binding domain-containing protein</fullName>
    </recommendedName>
</protein>
<dbReference type="EMBL" id="VJWX01000160">
    <property type="protein sequence ID" value="TVT48889.1"/>
    <property type="molecule type" value="Genomic_DNA"/>
</dbReference>
<keyword evidence="4" id="KW-0274">FAD</keyword>
<proteinExistence type="inferred from homology"/>
<dbReference type="PANTHER" id="PTHR13878:SF53">
    <property type="entry name" value="CYTOKININ DEHYDROGENASE 6"/>
    <property type="match status" value="1"/>
</dbReference>
<evidence type="ECO:0000313" key="8">
    <source>
        <dbReference type="Proteomes" id="UP000320011"/>
    </source>
</evidence>
<feature type="domain" description="Cytokinin dehydrogenase 1 FAD/cytokinin binding" evidence="6">
    <location>
        <begin position="23"/>
        <end position="218"/>
    </location>
</feature>
<accession>A0A558CJE4</accession>
<dbReference type="InterPro" id="IPR015345">
    <property type="entry name" value="Cytokinin_DH_FAD/cytokin-bd"/>
</dbReference>
<name>A0A558CJE4_9PSEU</name>
<reference evidence="7 8" key="2">
    <citation type="submission" date="2019-08" db="EMBL/GenBank/DDBJ databases">
        <title>Amycolatopsis acidicola sp. nov., isolated from peat swamp forest soil.</title>
        <authorList>
            <person name="Srisuk N."/>
        </authorList>
    </citation>
    <scope>NUCLEOTIDE SEQUENCE [LARGE SCALE GENOMIC DNA]</scope>
    <source>
        <strain evidence="7 8">TBRC 6029</strain>
    </source>
</reference>
<evidence type="ECO:0000256" key="1">
    <source>
        <dbReference type="ARBA" id="ARBA00001974"/>
    </source>
</evidence>
<evidence type="ECO:0000256" key="5">
    <source>
        <dbReference type="ARBA" id="ARBA00023002"/>
    </source>
</evidence>
<keyword evidence="8" id="KW-1185">Reference proteome</keyword>
<dbReference type="Gene3D" id="3.40.462.10">
    <property type="entry name" value="FAD-linked oxidases, C-terminal domain"/>
    <property type="match status" value="1"/>
</dbReference>
<dbReference type="InterPro" id="IPR016164">
    <property type="entry name" value="FAD-linked_Oxase-like_C"/>
</dbReference>
<comment type="caution">
    <text evidence="7">The sequence shown here is derived from an EMBL/GenBank/DDBJ whole genome shotgun (WGS) entry which is preliminary data.</text>
</comment>
<comment type="cofactor">
    <cofactor evidence="1">
        <name>FAD</name>
        <dbReference type="ChEBI" id="CHEBI:57692"/>
    </cofactor>
</comment>